<gene>
    <name evidence="12" type="ORF">OJAV_G00185870</name>
</gene>
<keyword evidence="13" id="KW-1185">Reference proteome</keyword>
<dbReference type="GO" id="GO:0005634">
    <property type="term" value="C:nucleus"/>
    <property type="evidence" value="ECO:0007669"/>
    <property type="project" value="UniProtKB-SubCell"/>
</dbReference>
<evidence type="ECO:0000259" key="11">
    <source>
        <dbReference type="Pfam" id="PF01833"/>
    </source>
</evidence>
<evidence type="ECO:0000256" key="6">
    <source>
        <dbReference type="ARBA" id="ARBA00023159"/>
    </source>
</evidence>
<dbReference type="InterPro" id="IPR014756">
    <property type="entry name" value="Ig_E-set"/>
</dbReference>
<dbReference type="EMBL" id="CM012454">
    <property type="protein sequence ID" value="RVE60898.1"/>
    <property type="molecule type" value="Genomic_DNA"/>
</dbReference>
<dbReference type="InterPro" id="IPR002909">
    <property type="entry name" value="IPT_dom"/>
</dbReference>
<protein>
    <recommendedName>
        <fullName evidence="11">IPT/TIG domain-containing protein</fullName>
    </recommendedName>
</protein>
<name>A0A3S2NWD2_ORYJA</name>
<dbReference type="Pfam" id="PF01833">
    <property type="entry name" value="TIG"/>
    <property type="match status" value="1"/>
</dbReference>
<dbReference type="Gene3D" id="1.25.40.20">
    <property type="entry name" value="Ankyrin repeat-containing domain"/>
    <property type="match status" value="1"/>
</dbReference>
<dbReference type="PANTHER" id="PTHR23335:SF9">
    <property type="entry name" value="CALMODULIN-BINDING TRANSCRIPTION ACTIVATOR 2"/>
    <property type="match status" value="1"/>
</dbReference>
<feature type="compositionally biased region" description="Polar residues" evidence="10">
    <location>
        <begin position="70"/>
        <end position="92"/>
    </location>
</feature>
<keyword evidence="3" id="KW-0677">Repeat</keyword>
<comment type="subcellular location">
    <subcellularLocation>
        <location evidence="1">Nucleus</location>
    </subcellularLocation>
</comment>
<reference evidence="12 13" key="2">
    <citation type="submission" date="2019-01" db="EMBL/GenBank/DDBJ databases">
        <title>A chromosome length genome reference of the Java medaka (oryzias javanicus).</title>
        <authorList>
            <person name="Herpin A."/>
            <person name="Takehana Y."/>
            <person name="Naruse K."/>
            <person name="Ansai S."/>
            <person name="Kawaguchi M."/>
        </authorList>
    </citation>
    <scope>NUCLEOTIDE SEQUENCE [LARGE SCALE GENOMIC DNA]</scope>
    <source>
        <strain evidence="12">RS831</strain>
        <tissue evidence="12">Whole body</tissue>
    </source>
</reference>
<evidence type="ECO:0000256" key="3">
    <source>
        <dbReference type="ARBA" id="ARBA00022737"/>
    </source>
</evidence>
<evidence type="ECO:0000256" key="7">
    <source>
        <dbReference type="ARBA" id="ARBA00023163"/>
    </source>
</evidence>
<feature type="region of interest" description="Disordered" evidence="10">
    <location>
        <begin position="65"/>
        <end position="110"/>
    </location>
</feature>
<dbReference type="GO" id="GO:0006357">
    <property type="term" value="P:regulation of transcription by RNA polymerase II"/>
    <property type="evidence" value="ECO:0007669"/>
    <property type="project" value="TreeGrafter"/>
</dbReference>
<accession>A0A3S2NWD2</accession>
<dbReference type="OrthoDB" id="8872244at2759"/>
<feature type="region of interest" description="Disordered" evidence="10">
    <location>
        <begin position="449"/>
        <end position="487"/>
    </location>
</feature>
<evidence type="ECO:0000256" key="8">
    <source>
        <dbReference type="ARBA" id="ARBA00023242"/>
    </source>
</evidence>
<feature type="domain" description="IPT/TIG" evidence="11">
    <location>
        <begin position="160"/>
        <end position="234"/>
    </location>
</feature>
<keyword evidence="4" id="KW-0805">Transcription regulation</keyword>
<sequence length="487" mass="53363">MMRSSSPPTKLALLQTNHAPPTTPPSAEDRGSTPLQVCLNQMSTQTRPEAPPPTLRQAEILSDPKADAASVTTATPPIQVKSESGSTATSNDFPWIHTPRRGRPRPPAVAPSSVVFPAGVRYVVPPQPSPSSSFLPFPQLLPSSTRLASITDFSPEWSYPEYRQSQGGVKVLITGTLERAERPVLLVFDQSAVPASLIQPGVLRCYCPAHEAGLVCLQVLESGGSVSSSVLFEYRARNASSLPSSQLDWLHWTVNNQFRMSILERLEQMERRMTEMAARDARQPQQQQQRGSQMATPPPPLPEDQLQSSQWFERRIVGVCEPMMTGGRWRGGAEGDGLHHSPRHRGMTLLHLAAAQGYTHLIYTLMHWRSVNGDSLDLEQEVDPLNVDHFSCTPLMWACALGHQRAAELLYGWNGQALRIPDSLGRLPLAVARSRGHTRLAAALEELHAQGASRDTPQPPPRLCRPAPTQASHGGASPDPGLRCDWL</sequence>
<dbReference type="GO" id="GO:0003690">
    <property type="term" value="F:double-stranded DNA binding"/>
    <property type="evidence" value="ECO:0007669"/>
    <property type="project" value="TreeGrafter"/>
</dbReference>
<dbReference type="FunFam" id="1.25.40.20:FF:000015">
    <property type="entry name" value="calmodulin-binding transcription activator 2 isoform X1"/>
    <property type="match status" value="1"/>
</dbReference>
<evidence type="ECO:0000256" key="4">
    <source>
        <dbReference type="ARBA" id="ARBA00023015"/>
    </source>
</evidence>
<feature type="region of interest" description="Disordered" evidence="10">
    <location>
        <begin position="274"/>
        <end position="306"/>
    </location>
</feature>
<feature type="region of interest" description="Disordered" evidence="10">
    <location>
        <begin position="1"/>
        <end position="35"/>
    </location>
</feature>
<keyword evidence="8" id="KW-0539">Nucleus</keyword>
<feature type="compositionally biased region" description="Polar residues" evidence="10">
    <location>
        <begin position="1"/>
        <end position="20"/>
    </location>
</feature>
<dbReference type="GO" id="GO:0003712">
    <property type="term" value="F:transcription coregulator activity"/>
    <property type="evidence" value="ECO:0007669"/>
    <property type="project" value="TreeGrafter"/>
</dbReference>
<dbReference type="AlphaFoldDB" id="A0A3S2NWD2"/>
<dbReference type="GO" id="GO:0007399">
    <property type="term" value="P:nervous system development"/>
    <property type="evidence" value="ECO:0007669"/>
    <property type="project" value="UniProtKB-ARBA"/>
</dbReference>
<dbReference type="Gene3D" id="2.60.40.10">
    <property type="entry name" value="Immunoglobulins"/>
    <property type="match status" value="1"/>
</dbReference>
<dbReference type="PANTHER" id="PTHR23335">
    <property type="entry name" value="CALMODULIN-BINDING TRANSCRIPTION ACTIVATOR CAMTA"/>
    <property type="match status" value="1"/>
</dbReference>
<evidence type="ECO:0000256" key="9">
    <source>
        <dbReference type="ARBA" id="ARBA00029480"/>
    </source>
</evidence>
<dbReference type="Proteomes" id="UP000283210">
    <property type="component" value="Chromosome 18"/>
</dbReference>
<organism evidence="12 13">
    <name type="scientific">Oryzias javanicus</name>
    <name type="common">Javanese ricefish</name>
    <name type="synonym">Aplocheilus javanicus</name>
    <dbReference type="NCBI Taxonomy" id="123683"/>
    <lineage>
        <taxon>Eukaryota</taxon>
        <taxon>Metazoa</taxon>
        <taxon>Chordata</taxon>
        <taxon>Craniata</taxon>
        <taxon>Vertebrata</taxon>
        <taxon>Euteleostomi</taxon>
        <taxon>Actinopterygii</taxon>
        <taxon>Neopterygii</taxon>
        <taxon>Teleostei</taxon>
        <taxon>Neoteleostei</taxon>
        <taxon>Acanthomorphata</taxon>
        <taxon>Ovalentaria</taxon>
        <taxon>Atherinomorphae</taxon>
        <taxon>Beloniformes</taxon>
        <taxon>Adrianichthyidae</taxon>
        <taxon>Oryziinae</taxon>
        <taxon>Oryzias</taxon>
    </lineage>
</organism>
<dbReference type="SUPFAM" id="SSF48403">
    <property type="entry name" value="Ankyrin repeat"/>
    <property type="match status" value="1"/>
</dbReference>
<evidence type="ECO:0000313" key="13">
    <source>
        <dbReference type="Proteomes" id="UP000283210"/>
    </source>
</evidence>
<dbReference type="SUPFAM" id="SSF81296">
    <property type="entry name" value="E set domains"/>
    <property type="match status" value="1"/>
</dbReference>
<evidence type="ECO:0000256" key="10">
    <source>
        <dbReference type="SAM" id="MobiDB-lite"/>
    </source>
</evidence>
<proteinExistence type="inferred from homology"/>
<dbReference type="FunFam" id="2.60.40.10:FF:000089">
    <property type="entry name" value="calmodulin-binding transcription activator 2 isoform X1"/>
    <property type="match status" value="1"/>
</dbReference>
<evidence type="ECO:0000256" key="5">
    <source>
        <dbReference type="ARBA" id="ARBA00023043"/>
    </source>
</evidence>
<keyword evidence="7" id="KW-0804">Transcription</keyword>
<comment type="similarity">
    <text evidence="2">Belongs to the CAMTA family.</text>
</comment>
<evidence type="ECO:0000313" key="12">
    <source>
        <dbReference type="EMBL" id="RVE60898.1"/>
    </source>
</evidence>
<evidence type="ECO:0000256" key="2">
    <source>
        <dbReference type="ARBA" id="ARBA00008267"/>
    </source>
</evidence>
<comment type="subunit">
    <text evidence="9">May interact with calmodulin.</text>
</comment>
<dbReference type="InterPro" id="IPR036770">
    <property type="entry name" value="Ankyrin_rpt-contain_sf"/>
</dbReference>
<keyword evidence="5" id="KW-0040">ANK repeat</keyword>
<dbReference type="InterPro" id="IPR013783">
    <property type="entry name" value="Ig-like_fold"/>
</dbReference>
<reference evidence="12 13" key="1">
    <citation type="submission" date="2018-11" db="EMBL/GenBank/DDBJ databases">
        <authorList>
            <person name="Lopez-Roques C."/>
            <person name="Donnadieu C."/>
            <person name="Bouchez O."/>
            <person name="Klopp C."/>
            <person name="Cabau C."/>
            <person name="Zahm M."/>
        </authorList>
    </citation>
    <scope>NUCLEOTIDE SEQUENCE [LARGE SCALE GENOMIC DNA]</scope>
    <source>
        <strain evidence="12">RS831</strain>
        <tissue evidence="12">Whole body</tissue>
    </source>
</reference>
<evidence type="ECO:0000256" key="1">
    <source>
        <dbReference type="ARBA" id="ARBA00004123"/>
    </source>
</evidence>
<keyword evidence="6" id="KW-0010">Activator</keyword>